<evidence type="ECO:0000313" key="2">
    <source>
        <dbReference type="Ensembl" id="ENSORLP00015035144.1"/>
    </source>
</evidence>
<name>A0A3P9JSM3_ORYLA</name>
<organism evidence="2 3">
    <name type="scientific">Oryzias latipes</name>
    <name type="common">Japanese rice fish</name>
    <name type="synonym">Japanese killifish</name>
    <dbReference type="NCBI Taxonomy" id="8090"/>
    <lineage>
        <taxon>Eukaryota</taxon>
        <taxon>Metazoa</taxon>
        <taxon>Chordata</taxon>
        <taxon>Craniata</taxon>
        <taxon>Vertebrata</taxon>
        <taxon>Euteleostomi</taxon>
        <taxon>Actinopterygii</taxon>
        <taxon>Neopterygii</taxon>
        <taxon>Teleostei</taxon>
        <taxon>Neoteleostei</taxon>
        <taxon>Acanthomorphata</taxon>
        <taxon>Ovalentaria</taxon>
        <taxon>Atherinomorphae</taxon>
        <taxon>Beloniformes</taxon>
        <taxon>Adrianichthyidae</taxon>
        <taxon>Oryziinae</taxon>
        <taxon>Oryzias</taxon>
    </lineage>
</organism>
<dbReference type="Ensembl" id="ENSORLT00015029605.1">
    <property type="protein sequence ID" value="ENSORLP00015035144.1"/>
    <property type="gene ID" value="ENSORLG00015021545.1"/>
</dbReference>
<evidence type="ECO:0000256" key="1">
    <source>
        <dbReference type="SAM" id="Phobius"/>
    </source>
</evidence>
<feature type="transmembrane region" description="Helical" evidence="1">
    <location>
        <begin position="132"/>
        <end position="154"/>
    </location>
</feature>
<accession>A0A3P9JSM3</accession>
<reference evidence="2" key="4">
    <citation type="submission" date="2025-09" db="UniProtKB">
        <authorList>
            <consortium name="Ensembl"/>
        </authorList>
    </citation>
    <scope>IDENTIFICATION</scope>
    <source>
        <strain evidence="2">HSOK</strain>
    </source>
</reference>
<sequence>MLKETLKHNPEVSLKSHSKPFKDSFILHPVLSERKSTDGIRIRNGHFGSLVSWSLRGTCTYPGLKLLHLLLSSLHGDLLSFIQTVLQVFDGLFHVLLHALQVSAGVSLHLLFNTKSFIPASSFSLQRTLQGIYNSLLVSLGLFHLFIFLSYLALHVCFDLVKLELNSENLALFMLQ</sequence>
<reference evidence="2 3" key="2">
    <citation type="submission" date="2017-04" db="EMBL/GenBank/DDBJ databases">
        <title>CpG methylation of centromeres and impact of large insertions on vertebrate speciation.</title>
        <authorList>
            <person name="Ichikawa K."/>
            <person name="Yoshimura J."/>
            <person name="Morishita S."/>
        </authorList>
    </citation>
    <scope>NUCLEOTIDE SEQUENCE</scope>
    <source>
        <strain evidence="2 3">HSOK</strain>
    </source>
</reference>
<dbReference type="Proteomes" id="UP000265200">
    <property type="component" value="Chromosome 17"/>
</dbReference>
<dbReference type="AlphaFoldDB" id="A0A3P9JSM3"/>
<proteinExistence type="predicted"/>
<reference evidence="2" key="3">
    <citation type="submission" date="2025-08" db="UniProtKB">
        <authorList>
            <consortium name="Ensembl"/>
        </authorList>
    </citation>
    <scope>IDENTIFICATION</scope>
    <source>
        <strain evidence="2">HSOK</strain>
    </source>
</reference>
<protein>
    <submittedName>
        <fullName evidence="2">Uncharacterized protein</fullName>
    </submittedName>
</protein>
<keyword evidence="1" id="KW-0812">Transmembrane</keyword>
<keyword evidence="1" id="KW-0472">Membrane</keyword>
<reference key="1">
    <citation type="journal article" date="2007" name="Nature">
        <title>The medaka draft genome and insights into vertebrate genome evolution.</title>
        <authorList>
            <person name="Kasahara M."/>
            <person name="Naruse K."/>
            <person name="Sasaki S."/>
            <person name="Nakatani Y."/>
            <person name="Qu W."/>
            <person name="Ahsan B."/>
            <person name="Yamada T."/>
            <person name="Nagayasu Y."/>
            <person name="Doi K."/>
            <person name="Kasai Y."/>
            <person name="Jindo T."/>
            <person name="Kobayashi D."/>
            <person name="Shimada A."/>
            <person name="Toyoda A."/>
            <person name="Kuroki Y."/>
            <person name="Fujiyama A."/>
            <person name="Sasaki T."/>
            <person name="Shimizu A."/>
            <person name="Asakawa S."/>
            <person name="Shimizu N."/>
            <person name="Hashimoto S."/>
            <person name="Yang J."/>
            <person name="Lee Y."/>
            <person name="Matsushima K."/>
            <person name="Sugano S."/>
            <person name="Sakaizumi M."/>
            <person name="Narita T."/>
            <person name="Ohishi K."/>
            <person name="Haga S."/>
            <person name="Ohta F."/>
            <person name="Nomoto H."/>
            <person name="Nogata K."/>
            <person name="Morishita T."/>
            <person name="Endo T."/>
            <person name="Shin-I T."/>
            <person name="Takeda H."/>
            <person name="Morishita S."/>
            <person name="Kohara Y."/>
        </authorList>
    </citation>
    <scope>NUCLEOTIDE SEQUENCE [LARGE SCALE GENOMIC DNA]</scope>
    <source>
        <strain>Hd-rR</strain>
    </source>
</reference>
<keyword evidence="1" id="KW-1133">Transmembrane helix</keyword>
<evidence type="ECO:0000313" key="3">
    <source>
        <dbReference type="Proteomes" id="UP000265200"/>
    </source>
</evidence>